<evidence type="ECO:0000256" key="2">
    <source>
        <dbReference type="ARBA" id="ARBA00008098"/>
    </source>
</evidence>
<protein>
    <submittedName>
        <fullName evidence="6">D7-related protein</fullName>
    </submittedName>
</protein>
<keyword evidence="4" id="KW-0800">Toxin</keyword>
<dbReference type="GO" id="GO:0005549">
    <property type="term" value="F:odorant binding"/>
    <property type="evidence" value="ECO:0007669"/>
    <property type="project" value="InterPro"/>
</dbReference>
<organism evidence="6">
    <name type="scientific">Sergentomyia schwetzi</name>
    <dbReference type="NCBI Taxonomy" id="114605"/>
    <lineage>
        <taxon>Eukaryota</taxon>
        <taxon>Metazoa</taxon>
        <taxon>Ecdysozoa</taxon>
        <taxon>Arthropoda</taxon>
        <taxon>Hexapoda</taxon>
        <taxon>Insecta</taxon>
        <taxon>Pterygota</taxon>
        <taxon>Neoptera</taxon>
        <taxon>Endopterygota</taxon>
        <taxon>Diptera</taxon>
        <taxon>Nematocera</taxon>
        <taxon>Psychodoidea</taxon>
        <taxon>Psychodidae</taxon>
        <taxon>Sergentomyia</taxon>
        <taxon>Sergentomyia</taxon>
    </lineage>
</organism>
<dbReference type="Pfam" id="PF01395">
    <property type="entry name" value="PBP_GOBP"/>
    <property type="match status" value="1"/>
</dbReference>
<dbReference type="EMBL" id="MN605273">
    <property type="protein sequence ID" value="QHO60663.1"/>
    <property type="molecule type" value="mRNA"/>
</dbReference>
<keyword evidence="3" id="KW-0964">Secreted</keyword>
<evidence type="ECO:0000256" key="1">
    <source>
        <dbReference type="ARBA" id="ARBA00004613"/>
    </source>
</evidence>
<dbReference type="InterPro" id="IPR036728">
    <property type="entry name" value="PBP_GOBP_sf"/>
</dbReference>
<dbReference type="AlphaFoldDB" id="A0A6B9VJR7"/>
<comment type="subcellular location">
    <subcellularLocation>
        <location evidence="1">Secreted</location>
    </subcellularLocation>
</comment>
<feature type="signal peptide" evidence="5">
    <location>
        <begin position="1"/>
        <end position="23"/>
    </location>
</feature>
<evidence type="ECO:0000256" key="5">
    <source>
        <dbReference type="SAM" id="SignalP"/>
    </source>
</evidence>
<dbReference type="SUPFAM" id="SSF47565">
    <property type="entry name" value="Insect pheromone/odorant-binding proteins"/>
    <property type="match status" value="1"/>
</dbReference>
<accession>A0A6B9VJR7</accession>
<evidence type="ECO:0000256" key="4">
    <source>
        <dbReference type="ARBA" id="ARBA00022656"/>
    </source>
</evidence>
<dbReference type="GO" id="GO:0005576">
    <property type="term" value="C:extracellular region"/>
    <property type="evidence" value="ECO:0007669"/>
    <property type="project" value="UniProtKB-SubCell"/>
</dbReference>
<dbReference type="InterPro" id="IPR006170">
    <property type="entry name" value="PBP/GOBP"/>
</dbReference>
<dbReference type="GO" id="GO:0090729">
    <property type="term" value="F:toxin activity"/>
    <property type="evidence" value="ECO:0007669"/>
    <property type="project" value="UniProtKB-KW"/>
</dbReference>
<reference evidence="6" key="1">
    <citation type="submission" date="2019-10" db="EMBL/GenBank/DDBJ databases">
        <title>Sergentomyia schwetzi: salivary gland transcriptome, proteome and enzymatic activities in two lineages adapted to different blood sources.</title>
        <authorList>
            <person name="Polanska N."/>
            <person name="Ishemgulova A."/>
            <person name="Volfova V."/>
            <person name="Flegontov P."/>
            <person name="Votypka J."/>
            <person name="Yurchenko V."/>
            <person name="Volf P."/>
        </authorList>
    </citation>
    <scope>NUCLEOTIDE SEQUENCE</scope>
    <source>
        <tissue evidence="6">Salivary glands</tissue>
    </source>
</reference>
<name>A0A6B9VJR7_9DIPT</name>
<dbReference type="Gene3D" id="1.10.238.20">
    <property type="entry name" value="Pheromone/general odorant binding protein domain"/>
    <property type="match status" value="1"/>
</dbReference>
<evidence type="ECO:0000313" key="6">
    <source>
        <dbReference type="EMBL" id="QHO60663.1"/>
    </source>
</evidence>
<evidence type="ECO:0000256" key="3">
    <source>
        <dbReference type="ARBA" id="ARBA00022525"/>
    </source>
</evidence>
<keyword evidence="5" id="KW-0732">Signal</keyword>
<proteinExistence type="evidence at transcript level"/>
<feature type="chain" id="PRO_5025645037" evidence="5">
    <location>
        <begin position="24"/>
        <end position="263"/>
    </location>
</feature>
<sequence length="263" mass="30922">MCLTLQFVVFLLTWSRIANVAFSFYVENPVDFDEAHWAGKTCAYELKPSDELRLKWRDFQLENGNNVTKCYVKCSLHYTGMYNSNTKTINTTAIKEQFVGLGYPIPKGLETLKVSTDGSCSDIYDKTIALITRNKKDFRRVFWSIESDVKEWYQKMGNKIKPFGMKPSQYCKEKFTSNRCKRLDCMYRYYRLIDRAHKTITDRNMDPYEIDQDKLRDCQMEADQKAGCMVSRVLKKCMEAEDKATWSKLIDFLDNVSAKYEYD</sequence>
<comment type="similarity">
    <text evidence="2">Belongs to the PBP/GOBP family.</text>
</comment>